<gene>
    <name evidence="3" type="ORF">HP555_09230</name>
</gene>
<organism evidence="3 4">
    <name type="scientific">Desulfobulbus oligotrophicus</name>
    <dbReference type="NCBI Taxonomy" id="1909699"/>
    <lineage>
        <taxon>Bacteria</taxon>
        <taxon>Pseudomonadati</taxon>
        <taxon>Thermodesulfobacteriota</taxon>
        <taxon>Desulfobulbia</taxon>
        <taxon>Desulfobulbales</taxon>
        <taxon>Desulfobulbaceae</taxon>
        <taxon>Desulfobulbus</taxon>
    </lineage>
</organism>
<evidence type="ECO:0000256" key="2">
    <source>
        <dbReference type="SAM" id="SignalP"/>
    </source>
</evidence>
<keyword evidence="1" id="KW-0802">TPR repeat</keyword>
<dbReference type="EMBL" id="CP054140">
    <property type="protein sequence ID" value="QQG66037.1"/>
    <property type="molecule type" value="Genomic_DNA"/>
</dbReference>
<dbReference type="InterPro" id="IPR019734">
    <property type="entry name" value="TPR_rpt"/>
</dbReference>
<keyword evidence="4" id="KW-1185">Reference proteome</keyword>
<dbReference type="InterPro" id="IPR011990">
    <property type="entry name" value="TPR-like_helical_dom_sf"/>
</dbReference>
<evidence type="ECO:0000313" key="3">
    <source>
        <dbReference type="EMBL" id="QQG66037.1"/>
    </source>
</evidence>
<name>A0A7T6AQZ0_9BACT</name>
<dbReference type="Pfam" id="PF14559">
    <property type="entry name" value="TPR_19"/>
    <property type="match status" value="1"/>
</dbReference>
<evidence type="ECO:0000256" key="1">
    <source>
        <dbReference type="PROSITE-ProRule" id="PRU00339"/>
    </source>
</evidence>
<keyword evidence="2" id="KW-0732">Signal</keyword>
<proteinExistence type="predicted"/>
<dbReference type="AlphaFoldDB" id="A0A7T6AQZ0"/>
<dbReference type="Gene3D" id="1.25.40.10">
    <property type="entry name" value="Tetratricopeptide repeat domain"/>
    <property type="match status" value="3"/>
</dbReference>
<feature type="repeat" description="TPR" evidence="1">
    <location>
        <begin position="583"/>
        <end position="616"/>
    </location>
</feature>
<evidence type="ECO:0000313" key="4">
    <source>
        <dbReference type="Proteomes" id="UP000596092"/>
    </source>
</evidence>
<dbReference type="SMART" id="SM00028">
    <property type="entry name" value="TPR"/>
    <property type="match status" value="3"/>
</dbReference>
<feature type="chain" id="PRO_5033027171" evidence="2">
    <location>
        <begin position="27"/>
        <end position="814"/>
    </location>
</feature>
<feature type="signal peptide" evidence="2">
    <location>
        <begin position="1"/>
        <end position="26"/>
    </location>
</feature>
<dbReference type="SUPFAM" id="SSF48452">
    <property type="entry name" value="TPR-like"/>
    <property type="match status" value="2"/>
</dbReference>
<dbReference type="RefSeq" id="WP_199261789.1">
    <property type="nucleotide sequence ID" value="NZ_CP054140.1"/>
</dbReference>
<sequence>MTRSLFITHLLLAVATLLFVNEAAAAAVLNGIDRRDEPARIFLIFNVNPLPAYKMATSGRRVDLEFIDTTLAADFKTPATDSRMIKLTTRTEQKSLFVSLYFRYPPQLVNVTSTKNTRQLTLDILLGNQLSASTPEVSSKLHGIPVVKHTSDDVFNPVEATQFSKDWRSFFTAYELPVEIITPPHFHLPPSPLAEALLPQSSLDEWLPEEMQRLFFNKQWQQLGPLLRERLTQSLDEKIKERLVLTYAECLTRAGAYQEPYILLQKIMVQYPDSLMAGLANLLLIYQQASQGEYIDAYYELRTLRKTLGTLPFTGSLHLLEAEMAIMAGRFTEADERLADAVISSDPVLVQIRDLRRADLLAARDRKDDALSAYLDINSRSTLLQTDPMSLARFADALYSARVYSEAATCYQRLSDLLTGKPQSDLVLFRLAMSQLHIPAMAKRGSKEFQQIREAFPKTEGGMRATLKQTDIEFTSNRLKARDAEATYGTLATTAGSIPLREESAFKQALVNALSKEHEKSVHQCRQLLRSFQSGALRTETAALLIQQLPVLIQQLVQSEQYVKALVLAKQNRQLFIHGWLDTDVLYDLARAYTQLGLTDQALQTYQYLFEVSPEATKETVYLPLIKELFASGFFVQVQEYADRYQVRYPKGKDLTAIHRYKMQALYASGQLEQALTLTKDTSQPQFLETELLKGRLYFEKNDWQNVIATLTQSALRSELPPDSLRRLAESYFQTGEPTLAEPLFQQVREHAPTDDQALFRLAQIAAQQDKSMQALKLFQEVADKGSDPLWRKLARQEAEILELLPNKPPTTRL</sequence>
<accession>A0A7T6AQZ0</accession>
<dbReference type="KEGG" id="dog:HP555_09230"/>
<dbReference type="PROSITE" id="PS50005">
    <property type="entry name" value="TPR"/>
    <property type="match status" value="1"/>
</dbReference>
<reference evidence="3 4" key="1">
    <citation type="submission" date="2020-05" db="EMBL/GenBank/DDBJ databases">
        <title>Complete genome of Desulfobulbus oligotrophicus.</title>
        <authorList>
            <person name="Podar M."/>
        </authorList>
    </citation>
    <scope>NUCLEOTIDE SEQUENCE [LARGE SCALE GENOMIC DNA]</scope>
    <source>
        <strain evidence="3 4">Prop6</strain>
    </source>
</reference>
<dbReference type="Proteomes" id="UP000596092">
    <property type="component" value="Chromosome"/>
</dbReference>
<protein>
    <submittedName>
        <fullName evidence="3">Tetratricopeptide repeat protein</fullName>
    </submittedName>
</protein>
<dbReference type="Pfam" id="PF13174">
    <property type="entry name" value="TPR_6"/>
    <property type="match status" value="1"/>
</dbReference>